<reference evidence="1 2" key="1">
    <citation type="journal article" date="2021" name="Sci. Rep.">
        <title>The distribution of antibiotic resistance genes in chicken gut microbiota commensals.</title>
        <authorList>
            <person name="Juricova H."/>
            <person name="Matiasovicova J."/>
            <person name="Kubasova T."/>
            <person name="Cejkova D."/>
            <person name="Rychlik I."/>
        </authorList>
    </citation>
    <scope>NUCLEOTIDE SEQUENCE [LARGE SCALE GENOMIC DNA]</scope>
    <source>
        <strain evidence="1 2">An564</strain>
    </source>
</reference>
<dbReference type="RefSeq" id="WP_204721804.1">
    <property type="nucleotide sequence ID" value="NZ_JACSNR010000010.1"/>
</dbReference>
<accession>A0ABS2GRA5</accession>
<sequence>MESERTGIIQCARILLRNTDNSDLQKLIQDFLGTQYWNFDLTDVFWLSEEYDLENGACAEYLYPAFLEICDDRTYLLFFALRDIYRDGYDISGFGLVDDVGSINEQISASHFCNSETGQMFDMACFGGAFADDPSQMLQPSYLDVKGVQQPAPNIKTAIEKYGKYFRKYNSGPHTVKEILE</sequence>
<name>A0ABS2GRA5_9FIRM</name>
<evidence type="ECO:0000313" key="2">
    <source>
        <dbReference type="Proteomes" id="UP000724149"/>
    </source>
</evidence>
<dbReference type="Proteomes" id="UP000724149">
    <property type="component" value="Unassembled WGS sequence"/>
</dbReference>
<comment type="caution">
    <text evidence="1">The sequence shown here is derived from an EMBL/GenBank/DDBJ whole genome shotgun (WGS) entry which is preliminary data.</text>
</comment>
<keyword evidence="2" id="KW-1185">Reference proteome</keyword>
<protein>
    <submittedName>
        <fullName evidence="1">Uncharacterized protein</fullName>
    </submittedName>
</protein>
<evidence type="ECO:0000313" key="1">
    <source>
        <dbReference type="EMBL" id="MBM6924104.1"/>
    </source>
</evidence>
<organism evidence="1 2">
    <name type="scientific">Hydrogenoanaerobacterium saccharovorans</name>
    <dbReference type="NCBI Taxonomy" id="474960"/>
    <lineage>
        <taxon>Bacteria</taxon>
        <taxon>Bacillati</taxon>
        <taxon>Bacillota</taxon>
        <taxon>Clostridia</taxon>
        <taxon>Eubacteriales</taxon>
        <taxon>Oscillospiraceae</taxon>
        <taxon>Hydrogenoanaerobacterium</taxon>
    </lineage>
</organism>
<gene>
    <name evidence="1" type="ORF">H9X81_10455</name>
</gene>
<proteinExistence type="predicted"/>
<dbReference type="EMBL" id="JACSNR010000010">
    <property type="protein sequence ID" value="MBM6924104.1"/>
    <property type="molecule type" value="Genomic_DNA"/>
</dbReference>